<evidence type="ECO:0000313" key="3">
    <source>
        <dbReference type="Proteomes" id="UP001164929"/>
    </source>
</evidence>
<protein>
    <submittedName>
        <fullName evidence="2">Uncharacterized protein</fullName>
    </submittedName>
</protein>
<feature type="region of interest" description="Disordered" evidence="1">
    <location>
        <begin position="1"/>
        <end position="21"/>
    </location>
</feature>
<dbReference type="EMBL" id="JAQIZT010000018">
    <property type="protein sequence ID" value="KAJ6957789.1"/>
    <property type="molecule type" value="Genomic_DNA"/>
</dbReference>
<dbReference type="Proteomes" id="UP001164929">
    <property type="component" value="Chromosome 18"/>
</dbReference>
<organism evidence="2 3">
    <name type="scientific">Populus alba x Populus x berolinensis</name>
    <dbReference type="NCBI Taxonomy" id="444605"/>
    <lineage>
        <taxon>Eukaryota</taxon>
        <taxon>Viridiplantae</taxon>
        <taxon>Streptophyta</taxon>
        <taxon>Embryophyta</taxon>
        <taxon>Tracheophyta</taxon>
        <taxon>Spermatophyta</taxon>
        <taxon>Magnoliopsida</taxon>
        <taxon>eudicotyledons</taxon>
        <taxon>Gunneridae</taxon>
        <taxon>Pentapetalae</taxon>
        <taxon>rosids</taxon>
        <taxon>fabids</taxon>
        <taxon>Malpighiales</taxon>
        <taxon>Salicaceae</taxon>
        <taxon>Saliceae</taxon>
        <taxon>Populus</taxon>
    </lineage>
</organism>
<comment type="caution">
    <text evidence="2">The sequence shown here is derived from an EMBL/GenBank/DDBJ whole genome shotgun (WGS) entry which is preliminary data.</text>
</comment>
<name>A0AAD6PRN0_9ROSI</name>
<accession>A0AAD6PRN0</accession>
<evidence type="ECO:0000313" key="2">
    <source>
        <dbReference type="EMBL" id="KAJ6957789.1"/>
    </source>
</evidence>
<proteinExistence type="predicted"/>
<evidence type="ECO:0000256" key="1">
    <source>
        <dbReference type="SAM" id="MobiDB-lite"/>
    </source>
</evidence>
<feature type="compositionally biased region" description="Basic and acidic residues" evidence="1">
    <location>
        <begin position="1"/>
        <end position="12"/>
    </location>
</feature>
<reference evidence="2 3" key="1">
    <citation type="journal article" date="2023" name="Mol. Ecol. Resour.">
        <title>Chromosome-level genome assembly of a triploid poplar Populus alba 'Berolinensis'.</title>
        <authorList>
            <person name="Chen S."/>
            <person name="Yu Y."/>
            <person name="Wang X."/>
            <person name="Wang S."/>
            <person name="Zhang T."/>
            <person name="Zhou Y."/>
            <person name="He R."/>
            <person name="Meng N."/>
            <person name="Wang Y."/>
            <person name="Liu W."/>
            <person name="Liu Z."/>
            <person name="Liu J."/>
            <person name="Guo Q."/>
            <person name="Huang H."/>
            <person name="Sederoff R.R."/>
            <person name="Wang G."/>
            <person name="Qu G."/>
            <person name="Chen S."/>
        </authorList>
    </citation>
    <scope>NUCLEOTIDE SEQUENCE [LARGE SCALE GENOMIC DNA]</scope>
    <source>
        <strain evidence="2">SC-2020</strain>
    </source>
</reference>
<gene>
    <name evidence="2" type="ORF">NC653_039685</name>
</gene>
<keyword evidence="3" id="KW-1185">Reference proteome</keyword>
<sequence>MVSNPNERDDRCYTPISYSPF</sequence>
<dbReference type="AlphaFoldDB" id="A0AAD6PRN0"/>